<evidence type="ECO:0000313" key="4">
    <source>
        <dbReference type="EMBL" id="KAH0509929.1"/>
    </source>
</evidence>
<feature type="compositionally biased region" description="Basic and acidic residues" evidence="2">
    <location>
        <begin position="1790"/>
        <end position="1802"/>
    </location>
</feature>
<dbReference type="PANTHER" id="PTHR14164:SF12">
    <property type="entry name" value="PERICENTRIOLAR MATERIAL 1 PROTEIN"/>
    <property type="match status" value="1"/>
</dbReference>
<feature type="region of interest" description="Disordered" evidence="2">
    <location>
        <begin position="745"/>
        <end position="781"/>
    </location>
</feature>
<accession>A0A8J6GG64</accession>
<dbReference type="Pfam" id="PF15717">
    <property type="entry name" value="PCM1_C"/>
    <property type="match status" value="1"/>
</dbReference>
<feature type="domain" description="Pericentriolar material 1 protein C-terminal" evidence="3">
    <location>
        <begin position="1685"/>
        <end position="2033"/>
    </location>
</feature>
<feature type="compositionally biased region" description="Polar residues" evidence="2">
    <location>
        <begin position="1852"/>
        <end position="1862"/>
    </location>
</feature>
<comment type="caution">
    <text evidence="4">The sequence shown here is derived from an EMBL/GenBank/DDBJ whole genome shotgun (WGS) entry which is preliminary data.</text>
</comment>
<feature type="region of interest" description="Disordered" evidence="2">
    <location>
        <begin position="995"/>
        <end position="1018"/>
    </location>
</feature>
<feature type="region of interest" description="Disordered" evidence="2">
    <location>
        <begin position="655"/>
        <end position="680"/>
    </location>
</feature>
<feature type="compositionally biased region" description="Polar residues" evidence="2">
    <location>
        <begin position="1818"/>
        <end position="1832"/>
    </location>
</feature>
<dbReference type="InterPro" id="IPR024138">
    <property type="entry name" value="Pericentriolar_Pcm1"/>
</dbReference>
<name>A0A8J6GG64_MICOH</name>
<feature type="compositionally biased region" description="Acidic residues" evidence="2">
    <location>
        <begin position="749"/>
        <end position="761"/>
    </location>
</feature>
<feature type="compositionally biased region" description="Polar residues" evidence="2">
    <location>
        <begin position="1883"/>
        <end position="1902"/>
    </location>
</feature>
<feature type="compositionally biased region" description="Polar residues" evidence="2">
    <location>
        <begin position="1282"/>
        <end position="1302"/>
    </location>
</feature>
<feature type="coiled-coil region" evidence="1">
    <location>
        <begin position="955"/>
        <end position="982"/>
    </location>
</feature>
<evidence type="ECO:0000256" key="2">
    <source>
        <dbReference type="SAM" id="MobiDB-lite"/>
    </source>
</evidence>
<feature type="region of interest" description="Disordered" evidence="2">
    <location>
        <begin position="1213"/>
        <end position="1238"/>
    </location>
</feature>
<evidence type="ECO:0000256" key="1">
    <source>
        <dbReference type="SAM" id="Coils"/>
    </source>
</evidence>
<feature type="region of interest" description="Disordered" evidence="2">
    <location>
        <begin position="1046"/>
        <end position="1079"/>
    </location>
</feature>
<dbReference type="GO" id="GO:0034454">
    <property type="term" value="P:microtubule anchoring at centrosome"/>
    <property type="evidence" value="ECO:0007669"/>
    <property type="project" value="InterPro"/>
</dbReference>
<feature type="region of interest" description="Disordered" evidence="2">
    <location>
        <begin position="1756"/>
        <end position="1997"/>
    </location>
</feature>
<feature type="region of interest" description="Disordered" evidence="2">
    <location>
        <begin position="1364"/>
        <end position="1441"/>
    </location>
</feature>
<feature type="coiled-coil region" evidence="1">
    <location>
        <begin position="781"/>
        <end position="898"/>
    </location>
</feature>
<feature type="region of interest" description="Disordered" evidence="2">
    <location>
        <begin position="154"/>
        <end position="199"/>
    </location>
</feature>
<evidence type="ECO:0000313" key="5">
    <source>
        <dbReference type="Proteomes" id="UP000710432"/>
    </source>
</evidence>
<dbReference type="EMBL" id="JAATJU010022671">
    <property type="protein sequence ID" value="KAH0509929.1"/>
    <property type="molecule type" value="Genomic_DNA"/>
</dbReference>
<dbReference type="PANTHER" id="PTHR14164">
    <property type="entry name" value="PERICENTRIOLAR MATERIAL 1-RELATED"/>
    <property type="match status" value="1"/>
</dbReference>
<feature type="coiled-coil region" evidence="1">
    <location>
        <begin position="1119"/>
        <end position="1146"/>
    </location>
</feature>
<feature type="compositionally biased region" description="Polar residues" evidence="2">
    <location>
        <begin position="1401"/>
        <end position="1418"/>
    </location>
</feature>
<dbReference type="GO" id="GO:0036064">
    <property type="term" value="C:ciliary basal body"/>
    <property type="evidence" value="ECO:0007669"/>
    <property type="project" value="TreeGrafter"/>
</dbReference>
<dbReference type="GO" id="GO:0034451">
    <property type="term" value="C:centriolar satellite"/>
    <property type="evidence" value="ECO:0007669"/>
    <property type="project" value="TreeGrafter"/>
</dbReference>
<dbReference type="Proteomes" id="UP000710432">
    <property type="component" value="Unassembled WGS sequence"/>
</dbReference>
<feature type="compositionally biased region" description="Polar residues" evidence="2">
    <location>
        <begin position="1959"/>
        <end position="1968"/>
    </location>
</feature>
<dbReference type="GO" id="GO:1905515">
    <property type="term" value="P:non-motile cilium assembly"/>
    <property type="evidence" value="ECO:0007669"/>
    <property type="project" value="TreeGrafter"/>
</dbReference>
<gene>
    <name evidence="4" type="ORF">LTLLF_157640</name>
</gene>
<feature type="compositionally biased region" description="Polar residues" evidence="2">
    <location>
        <begin position="995"/>
        <end position="1012"/>
    </location>
</feature>
<feature type="region of interest" description="Disordered" evidence="2">
    <location>
        <begin position="228"/>
        <end position="259"/>
    </location>
</feature>
<feature type="compositionally biased region" description="Acidic residues" evidence="2">
    <location>
        <begin position="658"/>
        <end position="667"/>
    </location>
</feature>
<sequence length="2057" mass="230279">MSGERLGDALAPAQSCHLGLTRGPPHAVPGCFRVEGKPGCCWGGAFSEKQALAACGLVASLPPPSHPTRQISSGESPPPPAARILGGERLRPGSTTHFLLSLVFLEQKGPELIIKANMATGGGPFEEVMHDQDLPNWSNESVDDRLNNMEWGGQQKKANRSSEKNKKKFGVASDKRVTNDISPESSPGVGRRRTKIPHTFPHSRYMTQMSVPEQAELEKLKQRINFSDLDQRSIGSDSQGRATAANNKRQLSENRKPFNFLPMQINTNKSKDATPSLPKREVTASAQCKELFASALSNDLLQNCQVSEEDGRGEPAMESSQIVSRLVQIRDYITKASSMREDLVEKNERSANVERLTHLIEHLKEQEKSYMKFLQKILARENEEEDVRTIDSAVGSGSVAESTSLNIDVQSEASDTTEQLRALQGRQAALLALQHKAEQAVAVMDDSVVTETTGSLSGVSITSELNEELNDLIQRFHNQLRESQPPTVPDNRRQAESLSLTREISQSRNPSVSEHLPDEKVQLFSKMRVLQEKKQKMDKLLGELHTLRDQHLNNSSFVPSTSLQRSGDKRSSTVALSAPVGFAPVVNGESNSLISSVPCPATSLVSQNESENEGHLNPAEKLQKLNEVQKRLNELRELVHYYEQTSDMMTDAVNENTKDEETEESDYDSEHENSEPVTNIRNPQVASTWNEVNSNSNTQCVSNNRDGRSVNSNCEINNRSAANIRALNMPPLDCRYNREGEQRLHVAQGEDDEEEEVEEEGVSGASLSSHRSSLVDEAPEDEEFEQKISRLMAAKEKLKQLQDLVAMVQDDDAAPVSVSANTSNLGDFYAAAEDTKQNSNNARENSNKTQKDTGVNEITREKFYEAKLQQQQRELKQLQEERKKLIEIQEKIQAVQKACPDLQLSATSMSSGPTKKYLPAITSTPTVNENETSTSKSVIEPEDSSVVDNELWSDMRRHEMLREELRQRRKQLEALMAEHQRRQGLAETSSPVPISLSLRSDGSENLCTPQQSRTEKTMATWGGSTQCALDEEGDEDGYLSEGIVRTDEEEEEEQDASSNDNFPSYHPSMNQSSYNVKETKNRWKNNRPVSADGNYRPLAKTRQQNISMQRQENLRWVSELSYIEEKEQWQEQINQLKKQLDFSVNICQTLMQDQQTLSCLLQTLLTGPYSVMPSNVASPQVHLIMHQLNQCYTQLTWQQNNVQRLKQMLTELMRQQSQHPEKTRSKERGSSASHPSSPNLFCPFSFPTQPVNLLNLPGFTNFPSFAPGMNFSPLFPSNFGDFSQNVSTPTEQQQPLAQNSSGKAEYMAFPKPFESNSSIGAEKQRNRKQHEEEVENTKTPWLYDQEGVVEKPLFKTGFAVSVEKTTNSNRKNQPDTSRRRRHFDEESLESFSSMPDPIDPTTVTKTFKTRKASAQASLASKDKTPKSKSKKRNSSQLKSRVKNIETGSDFSMFEALRDTIYSEVATLISQNESRPHFLIELFHELQLLNTDYLRQRALYALQDIVSRHISESDEKEGENIKSVNSGTWVASNSELTPSESLATTDDETFEKNFERETHKISEQNDADNVSVMSISSNFEPFATDDLGNTVIHLDQALARMREYERMKTETESNSNMRCTCRVIEAEDGAAATTTASNLEVETPIIENHVSSQPVSEVSAVPCPRIDTQQLDRQIKAIMKEVIPFLKDSLAKFAGRKLKDCGEDLLVEISEVLFNELAFFKLMQDLDNNSIAVKQRCKRKIEAAGVIQSYAKEAKRILEGDHGSPAGEIDDEDKDKDETETVKQTQISEAYDAKGPKNVRSDVSDQEEDEESERCPVSINLSKAESQALTNYGSGEDENEDEEMEDFEESPVDVQTSLQANTETTEENEHDSQVLQHDLEKTSESTSAPSDQEPACQNNQDSSPVKPCYLNILENGQPLNSTAHKDSLATTDSSKQPDPMPLPLTASEALVPRVKEVKSAQETPESSLAGSPDTESPVLVNDYEAESGNISQKSDEEDFVKVEDLPLKLTVYSEAELRKKMVEEEQKNHLSDEICEMQTEELAGNSQILKEPGKSYQF</sequence>
<feature type="compositionally biased region" description="Low complexity" evidence="2">
    <location>
        <begin position="762"/>
        <end position="772"/>
    </location>
</feature>
<feature type="compositionally biased region" description="Basic and acidic residues" evidence="2">
    <location>
        <begin position="1219"/>
        <end position="1229"/>
    </location>
</feature>
<organism evidence="4 5">
    <name type="scientific">Microtus ochrogaster</name>
    <name type="common">Prairie vole</name>
    <dbReference type="NCBI Taxonomy" id="79684"/>
    <lineage>
        <taxon>Eukaryota</taxon>
        <taxon>Metazoa</taxon>
        <taxon>Chordata</taxon>
        <taxon>Craniata</taxon>
        <taxon>Vertebrata</taxon>
        <taxon>Euteleostomi</taxon>
        <taxon>Mammalia</taxon>
        <taxon>Eutheria</taxon>
        <taxon>Euarchontoglires</taxon>
        <taxon>Glires</taxon>
        <taxon>Rodentia</taxon>
        <taxon>Myomorpha</taxon>
        <taxon>Muroidea</taxon>
        <taxon>Cricetidae</taxon>
        <taxon>Arvicolinae</taxon>
        <taxon>Microtus</taxon>
    </lineage>
</organism>
<feature type="region of interest" description="Disordered" evidence="2">
    <location>
        <begin position="481"/>
        <end position="516"/>
    </location>
</feature>
<feature type="compositionally biased region" description="Polar residues" evidence="2">
    <location>
        <begin position="1056"/>
        <end position="1076"/>
    </location>
</feature>
<feature type="compositionally biased region" description="Acidic residues" evidence="2">
    <location>
        <begin position="1834"/>
        <end position="1850"/>
    </location>
</feature>
<dbReference type="GO" id="GO:0071539">
    <property type="term" value="P:protein localization to centrosome"/>
    <property type="evidence" value="ECO:0007669"/>
    <property type="project" value="InterPro"/>
</dbReference>
<reference evidence="4" key="1">
    <citation type="submission" date="2020-03" db="EMBL/GenBank/DDBJ databases">
        <title>Studies in the Genomics of Life Span.</title>
        <authorList>
            <person name="Glass D."/>
        </authorList>
    </citation>
    <scope>NUCLEOTIDE SEQUENCE</scope>
    <source>
        <strain evidence="4">LTLLF</strain>
        <tissue evidence="4">Muscle</tissue>
    </source>
</reference>
<evidence type="ECO:0000259" key="3">
    <source>
        <dbReference type="Pfam" id="PF15717"/>
    </source>
</evidence>
<feature type="region of interest" description="Disordered" evidence="2">
    <location>
        <begin position="1282"/>
        <end position="1339"/>
    </location>
</feature>
<keyword evidence="1" id="KW-0175">Coiled coil</keyword>
<protein>
    <submittedName>
        <fullName evidence="4">Pericentriolar material 1 protein</fullName>
    </submittedName>
</protein>
<dbReference type="InterPro" id="IPR031446">
    <property type="entry name" value="PCM1_C"/>
</dbReference>
<feature type="compositionally biased region" description="Polar residues" evidence="2">
    <location>
        <begin position="496"/>
        <end position="512"/>
    </location>
</feature>
<proteinExistence type="predicted"/>
<feature type="compositionally biased region" description="Basic and acidic residues" evidence="2">
    <location>
        <begin position="1372"/>
        <end position="1385"/>
    </location>
</feature>
<feature type="compositionally biased region" description="Polar residues" evidence="2">
    <location>
        <begin position="233"/>
        <end position="249"/>
    </location>
</feature>
<feature type="compositionally biased region" description="Polar residues" evidence="2">
    <location>
        <begin position="1916"/>
        <end position="1935"/>
    </location>
</feature>